<keyword evidence="1" id="KW-1133">Transmembrane helix</keyword>
<gene>
    <name evidence="3" type="ORF">SAMN05192554_12318</name>
</gene>
<feature type="transmembrane region" description="Helical" evidence="1">
    <location>
        <begin position="88"/>
        <end position="106"/>
    </location>
</feature>
<evidence type="ECO:0000256" key="1">
    <source>
        <dbReference type="SAM" id="Phobius"/>
    </source>
</evidence>
<dbReference type="AlphaFoldDB" id="A0A1G9ZVY3"/>
<organism evidence="3 4">
    <name type="scientific">Haloarchaeobius iranensis</name>
    <dbReference type="NCBI Taxonomy" id="996166"/>
    <lineage>
        <taxon>Archaea</taxon>
        <taxon>Methanobacteriati</taxon>
        <taxon>Methanobacteriota</taxon>
        <taxon>Stenosarchaea group</taxon>
        <taxon>Halobacteria</taxon>
        <taxon>Halobacteriales</taxon>
        <taxon>Halorubellaceae</taxon>
        <taxon>Haloarchaeobius</taxon>
    </lineage>
</organism>
<evidence type="ECO:0000259" key="2">
    <source>
        <dbReference type="Pfam" id="PF23336"/>
    </source>
</evidence>
<dbReference type="Proteomes" id="UP000199370">
    <property type="component" value="Unassembled WGS sequence"/>
</dbReference>
<feature type="domain" description="Transcriptional regulator TbsP-like C-terminal" evidence="2">
    <location>
        <begin position="126"/>
        <end position="211"/>
    </location>
</feature>
<keyword evidence="4" id="KW-1185">Reference proteome</keyword>
<evidence type="ECO:0000313" key="3">
    <source>
        <dbReference type="EMBL" id="SDN25782.1"/>
    </source>
</evidence>
<proteinExistence type="predicted"/>
<dbReference type="RefSeq" id="WP_089735588.1">
    <property type="nucleotide sequence ID" value="NZ_FNIA01000023.1"/>
</dbReference>
<reference evidence="3 4" key="1">
    <citation type="submission" date="2016-10" db="EMBL/GenBank/DDBJ databases">
        <authorList>
            <person name="de Groot N.N."/>
        </authorList>
    </citation>
    <scope>NUCLEOTIDE SEQUENCE [LARGE SCALE GENOMIC DNA]</scope>
    <source>
        <strain evidence="4">EB21,IBRC-M 10013,KCTC 4048</strain>
    </source>
</reference>
<dbReference type="InterPro" id="IPR056163">
    <property type="entry name" value="TbsP_C"/>
</dbReference>
<evidence type="ECO:0000313" key="4">
    <source>
        <dbReference type="Proteomes" id="UP000199370"/>
    </source>
</evidence>
<feature type="transmembrane region" description="Helical" evidence="1">
    <location>
        <begin position="53"/>
        <end position="76"/>
    </location>
</feature>
<dbReference type="Pfam" id="PF23336">
    <property type="entry name" value="HTH_TbsP_C"/>
    <property type="match status" value="1"/>
</dbReference>
<dbReference type="EMBL" id="FNIA01000023">
    <property type="protein sequence ID" value="SDN25782.1"/>
    <property type="molecule type" value="Genomic_DNA"/>
</dbReference>
<protein>
    <recommendedName>
        <fullName evidence="2">Transcriptional regulator TbsP-like C-terminal domain-containing protein</fullName>
    </recommendedName>
</protein>
<accession>A0A1G9ZVY3</accession>
<keyword evidence="1" id="KW-0472">Membrane</keyword>
<keyword evidence="1" id="KW-0812">Transmembrane</keyword>
<sequence length="238" mass="24413">MWVPVVAAGLCGLLAVGLVQLWRGRLTATGGHDQLVTDARFRTPGGPLDRDTAANLAIVALELLALVLAAVLTGYLVVETALAPSLKALFAGTYGVAAVLIARAAYVRLGLPVPGRTAVDDPETLADLTDSLVACLGEPTAAEFESLYDAMTTVRGDGPGPDVVTVALVAAARADMDVATVEYWAATNGIASPATVANRRDELAAAGVLKADCFELARPEFADAPAPDVASMTTTLLS</sequence>
<name>A0A1G9ZVY3_9EURY</name>